<reference evidence="1" key="1">
    <citation type="journal article" date="2020" name="Nat. Genet.">
        <title>Genomic diversifications of five Gossypium allopolyploid species and their impact on cotton improvement.</title>
        <authorList>
            <person name="Chen Z.J."/>
            <person name="Sreedasyam A."/>
            <person name="Ando A."/>
            <person name="Song Q."/>
            <person name="De Santiago L.M."/>
            <person name="Hulse-Kemp A.M."/>
            <person name="Ding M."/>
            <person name="Ye W."/>
            <person name="Kirkbride R.C."/>
            <person name="Jenkins J."/>
            <person name="Plott C."/>
            <person name="Lovell J."/>
            <person name="Lin Y.M."/>
            <person name="Vaughn R."/>
            <person name="Liu B."/>
            <person name="Simpson S."/>
            <person name="Scheffler B.E."/>
            <person name="Wen L."/>
            <person name="Saski C.A."/>
            <person name="Grover C.E."/>
            <person name="Hu G."/>
            <person name="Conover J.L."/>
            <person name="Carlson J.W."/>
            <person name="Shu S."/>
            <person name="Boston L.B."/>
            <person name="Williams M."/>
            <person name="Peterson D.G."/>
            <person name="McGee K."/>
            <person name="Jones D.C."/>
            <person name="Wendel J.F."/>
            <person name="Stelly D.M."/>
            <person name="Grimwood J."/>
            <person name="Schmutz J."/>
        </authorList>
    </citation>
    <scope>NUCLEOTIDE SEQUENCE [LARGE SCALE GENOMIC DNA]</scope>
    <source>
        <strain evidence="1">cv. TM-1</strain>
    </source>
</reference>
<accession>A0ABM2ZNP8</accession>
<evidence type="ECO:0000313" key="2">
    <source>
        <dbReference type="RefSeq" id="XP_040944291.1"/>
    </source>
</evidence>
<sequence length="291" mass="32136">MDKKWKRWIIIRGAALQASKSRDGKWPTPFSIKTLANLGLGSSKGHFNGHSLNGDGHGLLSKAQGKIPMQSIGSKVTSTPGSIEILGDHMDGIKNVGLENRNFQWRIVCCFPKIHQFRLCPMEKNPQRQPLIILMMVFFFNSVIPNANSSHNTTKSNYGNGAVSVGRPSSFPVGGNSGRKVDDSRRGKKLNKIFRYPGRNFKVSSSSRVPLTKSVNSMADLISAQLVSETGKGQPRVLLEASVTMEQDKQLGKTWNLFCTMKSCFRSKSLDAIGCNLAIVIVETFFEIDLF</sequence>
<keyword evidence="1" id="KW-1185">Reference proteome</keyword>
<name>A0ABM2ZNP8_GOSHI</name>
<organism evidence="1 2">
    <name type="scientific">Gossypium hirsutum</name>
    <name type="common">Upland cotton</name>
    <name type="synonym">Gossypium mexicanum</name>
    <dbReference type="NCBI Taxonomy" id="3635"/>
    <lineage>
        <taxon>Eukaryota</taxon>
        <taxon>Viridiplantae</taxon>
        <taxon>Streptophyta</taxon>
        <taxon>Embryophyta</taxon>
        <taxon>Tracheophyta</taxon>
        <taxon>Spermatophyta</taxon>
        <taxon>Magnoliopsida</taxon>
        <taxon>eudicotyledons</taxon>
        <taxon>Gunneridae</taxon>
        <taxon>Pentapetalae</taxon>
        <taxon>rosids</taxon>
        <taxon>malvids</taxon>
        <taxon>Malvales</taxon>
        <taxon>Malvaceae</taxon>
        <taxon>Malvoideae</taxon>
        <taxon>Gossypium</taxon>
    </lineage>
</organism>
<reference evidence="2" key="2">
    <citation type="submission" date="2025-08" db="UniProtKB">
        <authorList>
            <consortium name="RefSeq"/>
        </authorList>
    </citation>
    <scope>IDENTIFICATION</scope>
</reference>
<dbReference type="Proteomes" id="UP000818029">
    <property type="component" value="Chromosome D02"/>
</dbReference>
<evidence type="ECO:0000313" key="1">
    <source>
        <dbReference type="Proteomes" id="UP000818029"/>
    </source>
</evidence>
<dbReference type="RefSeq" id="XP_040944291.1">
    <property type="nucleotide sequence ID" value="XM_041088357.1"/>
</dbReference>
<protein>
    <submittedName>
        <fullName evidence="2">Uncharacterized protein</fullName>
    </submittedName>
</protein>
<proteinExistence type="predicted"/>
<dbReference type="GeneID" id="121214580"/>
<gene>
    <name evidence="2" type="primary">LOC121214580</name>
</gene>